<proteinExistence type="predicted"/>
<dbReference type="EMBL" id="LAZR01067144">
    <property type="protein sequence ID" value="KKK52195.1"/>
    <property type="molecule type" value="Genomic_DNA"/>
</dbReference>
<sequence length="192" mass="21749">MTVQPMKLFYDLEEGGGWVEVQNQIKTFPTIDNVMDTPDMSIVVLNDFEGALKATWGSRDFTLIKIEDDSANIIFQGYLTNKLYKENEGSFIIVGFSKAFEWLRFKKDYILAEGKITAINFNKITVTDEDDANFNWDVDYWITEENDVGLMVIDNTKSTTYKTWNADAVAVVRGGEDSLGGNETDTTSKDDD</sequence>
<reference evidence="1" key="1">
    <citation type="journal article" date="2015" name="Nature">
        <title>Complex archaea that bridge the gap between prokaryotes and eukaryotes.</title>
        <authorList>
            <person name="Spang A."/>
            <person name="Saw J.H."/>
            <person name="Jorgensen S.L."/>
            <person name="Zaremba-Niedzwiedzka K."/>
            <person name="Martijn J."/>
            <person name="Lind A.E."/>
            <person name="van Eijk R."/>
            <person name="Schleper C."/>
            <person name="Guy L."/>
            <person name="Ettema T.J."/>
        </authorList>
    </citation>
    <scope>NUCLEOTIDE SEQUENCE</scope>
</reference>
<accession>A0A0F8WUV5</accession>
<comment type="caution">
    <text evidence="1">The sequence shown here is derived from an EMBL/GenBank/DDBJ whole genome shotgun (WGS) entry which is preliminary data.</text>
</comment>
<organism evidence="1">
    <name type="scientific">marine sediment metagenome</name>
    <dbReference type="NCBI Taxonomy" id="412755"/>
    <lineage>
        <taxon>unclassified sequences</taxon>
        <taxon>metagenomes</taxon>
        <taxon>ecological metagenomes</taxon>
    </lineage>
</organism>
<dbReference type="AlphaFoldDB" id="A0A0F8WUV5"/>
<gene>
    <name evidence="1" type="ORF">LCGC14_3107350</name>
</gene>
<feature type="non-terminal residue" evidence="1">
    <location>
        <position position="192"/>
    </location>
</feature>
<protein>
    <submittedName>
        <fullName evidence="1">Uncharacterized protein</fullName>
    </submittedName>
</protein>
<name>A0A0F8WUV5_9ZZZZ</name>
<evidence type="ECO:0000313" key="1">
    <source>
        <dbReference type="EMBL" id="KKK52195.1"/>
    </source>
</evidence>